<organism evidence="6 7">
    <name type="scientific">Lusitaniella coriacea LEGE 07157</name>
    <dbReference type="NCBI Taxonomy" id="945747"/>
    <lineage>
        <taxon>Bacteria</taxon>
        <taxon>Bacillati</taxon>
        <taxon>Cyanobacteriota</taxon>
        <taxon>Cyanophyceae</taxon>
        <taxon>Spirulinales</taxon>
        <taxon>Lusitaniellaceae</taxon>
        <taxon>Lusitaniella</taxon>
    </lineage>
</organism>
<dbReference type="CDD" id="cd01948">
    <property type="entry name" value="EAL"/>
    <property type="match status" value="1"/>
</dbReference>
<dbReference type="InterPro" id="IPR029787">
    <property type="entry name" value="Nucleotide_cyclase"/>
</dbReference>
<dbReference type="FunFam" id="3.30.70.270:FF:000001">
    <property type="entry name" value="Diguanylate cyclase domain protein"/>
    <property type="match status" value="1"/>
</dbReference>
<feature type="domain" description="GGDEF" evidence="5">
    <location>
        <begin position="204"/>
        <end position="341"/>
    </location>
</feature>
<reference evidence="6" key="1">
    <citation type="submission" date="2020-10" db="EMBL/GenBank/DDBJ databases">
        <authorList>
            <person name="Castelo-Branco R."/>
            <person name="Eusebio N."/>
            <person name="Adriana R."/>
            <person name="Vieira A."/>
            <person name="Brugerolle De Fraissinette N."/>
            <person name="Rezende De Castro R."/>
            <person name="Schneider M.P."/>
            <person name="Vasconcelos V."/>
            <person name="Leao P.N."/>
        </authorList>
    </citation>
    <scope>NUCLEOTIDE SEQUENCE</scope>
    <source>
        <strain evidence="6">LEGE 07157</strain>
    </source>
</reference>
<feature type="domain" description="Response regulatory" evidence="3">
    <location>
        <begin position="24"/>
        <end position="140"/>
    </location>
</feature>
<sequence>MSILEQLNKKDPSVMNEQSQENPIILIVDDTPSNLQFLFTYLENKNYRVFVAQHGKQALTISESIRPDLILLDILMPGLSGFEVCQKLKAKQETEDIPIIFLTALSEPSNKVQGFESGGVDYVTKPIAPNELLARIQTHLTLRKTQRLLKERNEKLSQLSEELIVANRKLEELSFSDPLTKTFNRRHFEVQLNQDWNRLVRYPDSLSIILCDVDYFKVYNDTYGHPAGDRCLQQVAGAIVSTVKRPSDWVARYGGEEFIVVLPRTPIRGALKIAQAIRSQVKALEIPHESSSACSVVTLSLGVASVVPTHNTSPLLVVKGADTALYQAKTQGRDRVEVYFDELSEERFNGSCDLQGFNTLSQALAENRFCFYVQRIEPLQAKESNRKFEILLRLLDRDGKRVSASFDFLKNAACDSLLPKIDRWTVEHLLSYLSNSDLKHWEEGALSVNLSGTVLADSQFIEFLRQQLERYNLPPQLFCFEIPEAAAIAHLTQATQFAQSLKLLGCTVALDDFGGNLCSLQSLKEFPVDFWKIDGDLSKNIETDIVKKSIVEAIEKVARTIGIQTISKSVETETSFEALQKLGVNYAQGFYISQPQRLISN</sequence>
<dbReference type="SUPFAM" id="SSF52172">
    <property type="entry name" value="CheY-like"/>
    <property type="match status" value="1"/>
</dbReference>
<dbReference type="InterPro" id="IPR000160">
    <property type="entry name" value="GGDEF_dom"/>
</dbReference>
<dbReference type="InterPro" id="IPR001633">
    <property type="entry name" value="EAL_dom"/>
</dbReference>
<dbReference type="NCBIfam" id="TIGR00254">
    <property type="entry name" value="GGDEF"/>
    <property type="match status" value="1"/>
</dbReference>
<dbReference type="PROSITE" id="PS50110">
    <property type="entry name" value="RESPONSE_REGULATORY"/>
    <property type="match status" value="1"/>
</dbReference>
<dbReference type="Gene3D" id="3.30.70.270">
    <property type="match status" value="1"/>
</dbReference>
<feature type="coiled-coil region" evidence="2">
    <location>
        <begin position="142"/>
        <end position="173"/>
    </location>
</feature>
<dbReference type="SMART" id="SM00448">
    <property type="entry name" value="REC"/>
    <property type="match status" value="1"/>
</dbReference>
<dbReference type="PROSITE" id="PS50883">
    <property type="entry name" value="EAL"/>
    <property type="match status" value="1"/>
</dbReference>
<dbReference type="RefSeq" id="WP_194028650.1">
    <property type="nucleotide sequence ID" value="NZ_JADEWZ010000007.1"/>
</dbReference>
<feature type="domain" description="EAL" evidence="4">
    <location>
        <begin position="353"/>
        <end position="601"/>
    </location>
</feature>
<accession>A0A8J7DV33</accession>
<evidence type="ECO:0000259" key="5">
    <source>
        <dbReference type="PROSITE" id="PS50887"/>
    </source>
</evidence>
<proteinExistence type="predicted"/>
<evidence type="ECO:0000313" key="6">
    <source>
        <dbReference type="EMBL" id="MBE9115561.1"/>
    </source>
</evidence>
<dbReference type="GO" id="GO:0071111">
    <property type="term" value="F:cyclic-guanylate-specific phosphodiesterase activity"/>
    <property type="evidence" value="ECO:0007669"/>
    <property type="project" value="InterPro"/>
</dbReference>
<dbReference type="Pfam" id="PF00563">
    <property type="entry name" value="EAL"/>
    <property type="match status" value="1"/>
</dbReference>
<dbReference type="SUPFAM" id="SSF55073">
    <property type="entry name" value="Nucleotide cyclase"/>
    <property type="match status" value="1"/>
</dbReference>
<dbReference type="InterPro" id="IPR043128">
    <property type="entry name" value="Rev_trsase/Diguanyl_cyclase"/>
</dbReference>
<dbReference type="InterPro" id="IPR011006">
    <property type="entry name" value="CheY-like_superfamily"/>
</dbReference>
<evidence type="ECO:0000256" key="1">
    <source>
        <dbReference type="PROSITE-ProRule" id="PRU00169"/>
    </source>
</evidence>
<evidence type="ECO:0000259" key="3">
    <source>
        <dbReference type="PROSITE" id="PS50110"/>
    </source>
</evidence>
<dbReference type="Gene3D" id="3.20.20.450">
    <property type="entry name" value="EAL domain"/>
    <property type="match status" value="1"/>
</dbReference>
<dbReference type="InterPro" id="IPR050706">
    <property type="entry name" value="Cyclic-di-GMP_PDE-like"/>
</dbReference>
<dbReference type="SMART" id="SM00267">
    <property type="entry name" value="GGDEF"/>
    <property type="match status" value="1"/>
</dbReference>
<dbReference type="GO" id="GO:0000160">
    <property type="term" value="P:phosphorelay signal transduction system"/>
    <property type="evidence" value="ECO:0007669"/>
    <property type="project" value="InterPro"/>
</dbReference>
<feature type="modified residue" description="4-aspartylphosphate" evidence="1">
    <location>
        <position position="73"/>
    </location>
</feature>
<dbReference type="PROSITE" id="PS50887">
    <property type="entry name" value="GGDEF"/>
    <property type="match status" value="1"/>
</dbReference>
<comment type="caution">
    <text evidence="6">The sequence shown here is derived from an EMBL/GenBank/DDBJ whole genome shotgun (WGS) entry which is preliminary data.</text>
</comment>
<evidence type="ECO:0000256" key="2">
    <source>
        <dbReference type="SAM" id="Coils"/>
    </source>
</evidence>
<dbReference type="PANTHER" id="PTHR33121:SF23">
    <property type="entry name" value="CYCLIC DI-GMP PHOSPHODIESTERASE PDEB"/>
    <property type="match status" value="1"/>
</dbReference>
<name>A0A8J7DV33_9CYAN</name>
<keyword evidence="1" id="KW-0597">Phosphoprotein</keyword>
<dbReference type="Gene3D" id="3.40.50.2300">
    <property type="match status" value="1"/>
</dbReference>
<dbReference type="Pfam" id="PF00990">
    <property type="entry name" value="GGDEF"/>
    <property type="match status" value="1"/>
</dbReference>
<keyword evidence="7" id="KW-1185">Reference proteome</keyword>
<dbReference type="Proteomes" id="UP000654482">
    <property type="component" value="Unassembled WGS sequence"/>
</dbReference>
<dbReference type="CDD" id="cd01949">
    <property type="entry name" value="GGDEF"/>
    <property type="match status" value="1"/>
</dbReference>
<dbReference type="AlphaFoldDB" id="A0A8J7DV33"/>
<protein>
    <submittedName>
        <fullName evidence="6">EAL domain-containing protein</fullName>
    </submittedName>
</protein>
<dbReference type="PANTHER" id="PTHR33121">
    <property type="entry name" value="CYCLIC DI-GMP PHOSPHODIESTERASE PDEF"/>
    <property type="match status" value="1"/>
</dbReference>
<dbReference type="CDD" id="cd19920">
    <property type="entry name" value="REC_PA4781-like"/>
    <property type="match status" value="1"/>
</dbReference>
<evidence type="ECO:0000313" key="7">
    <source>
        <dbReference type="Proteomes" id="UP000654482"/>
    </source>
</evidence>
<dbReference type="EMBL" id="JADEWZ010000007">
    <property type="protein sequence ID" value="MBE9115561.1"/>
    <property type="molecule type" value="Genomic_DNA"/>
</dbReference>
<dbReference type="InterPro" id="IPR001789">
    <property type="entry name" value="Sig_transdc_resp-reg_receiver"/>
</dbReference>
<dbReference type="SMART" id="SM00052">
    <property type="entry name" value="EAL"/>
    <property type="match status" value="1"/>
</dbReference>
<dbReference type="InterPro" id="IPR035919">
    <property type="entry name" value="EAL_sf"/>
</dbReference>
<evidence type="ECO:0000259" key="4">
    <source>
        <dbReference type="PROSITE" id="PS50883"/>
    </source>
</evidence>
<dbReference type="Pfam" id="PF00072">
    <property type="entry name" value="Response_reg"/>
    <property type="match status" value="1"/>
</dbReference>
<gene>
    <name evidence="6" type="ORF">IQ249_06585</name>
</gene>
<keyword evidence="2" id="KW-0175">Coiled coil</keyword>
<dbReference type="SUPFAM" id="SSF141868">
    <property type="entry name" value="EAL domain-like"/>
    <property type="match status" value="1"/>
</dbReference>